<comment type="cofactor">
    <cofactor evidence="1">
        <name>FAD</name>
        <dbReference type="ChEBI" id="CHEBI:57692"/>
    </cofactor>
</comment>
<dbReference type="GO" id="GO:0016491">
    <property type="term" value="F:oxidoreductase activity"/>
    <property type="evidence" value="ECO:0007669"/>
    <property type="project" value="UniProtKB-KW"/>
</dbReference>
<organism evidence="6 7">
    <name type="scientific">Botrytis elliptica</name>
    <dbReference type="NCBI Taxonomy" id="278938"/>
    <lineage>
        <taxon>Eukaryota</taxon>
        <taxon>Fungi</taxon>
        <taxon>Dikarya</taxon>
        <taxon>Ascomycota</taxon>
        <taxon>Pezizomycotina</taxon>
        <taxon>Leotiomycetes</taxon>
        <taxon>Helotiales</taxon>
        <taxon>Sclerotiniaceae</taxon>
        <taxon>Botrytis</taxon>
    </lineage>
</organism>
<keyword evidence="3" id="KW-0274">FAD</keyword>
<evidence type="ECO:0000256" key="2">
    <source>
        <dbReference type="ARBA" id="ARBA00022630"/>
    </source>
</evidence>
<dbReference type="InterPro" id="IPR012132">
    <property type="entry name" value="GMC_OxRdtase"/>
</dbReference>
<feature type="region of interest" description="Disordered" evidence="5">
    <location>
        <begin position="168"/>
        <end position="189"/>
    </location>
</feature>
<name>A0A4Z1JHG3_9HELO</name>
<proteinExistence type="predicted"/>
<protein>
    <submittedName>
        <fullName evidence="6">Uncharacterized protein</fullName>
    </submittedName>
</protein>
<accession>A0A4Z1JHG3</accession>
<evidence type="ECO:0000256" key="5">
    <source>
        <dbReference type="SAM" id="MobiDB-lite"/>
    </source>
</evidence>
<dbReference type="Proteomes" id="UP000297229">
    <property type="component" value="Unassembled WGS sequence"/>
</dbReference>
<dbReference type="PANTHER" id="PTHR11552:SF201">
    <property type="entry name" value="GLUCOSE-METHANOL-CHOLINE OXIDOREDUCTASE N-TERMINAL DOMAIN-CONTAINING PROTEIN"/>
    <property type="match status" value="1"/>
</dbReference>
<dbReference type="SUPFAM" id="SSF54373">
    <property type="entry name" value="FAD-linked reductases, C-terminal domain"/>
    <property type="match status" value="1"/>
</dbReference>
<dbReference type="PANTHER" id="PTHR11552">
    <property type="entry name" value="GLUCOSE-METHANOL-CHOLINE GMC OXIDOREDUCTASE"/>
    <property type="match status" value="1"/>
</dbReference>
<dbReference type="AlphaFoldDB" id="A0A4Z1JHG3"/>
<keyword evidence="2" id="KW-0285">Flavoprotein</keyword>
<evidence type="ECO:0000256" key="4">
    <source>
        <dbReference type="ARBA" id="ARBA00023002"/>
    </source>
</evidence>
<dbReference type="GO" id="GO:0050660">
    <property type="term" value="F:flavin adenine dinucleotide binding"/>
    <property type="evidence" value="ECO:0007669"/>
    <property type="project" value="InterPro"/>
</dbReference>
<evidence type="ECO:0000256" key="1">
    <source>
        <dbReference type="ARBA" id="ARBA00001974"/>
    </source>
</evidence>
<keyword evidence="7" id="KW-1185">Reference proteome</keyword>
<dbReference type="STRING" id="278938.A0A4Z1JHG3"/>
<dbReference type="Gene3D" id="3.30.560.10">
    <property type="entry name" value="Glucose Oxidase, domain 3"/>
    <property type="match status" value="1"/>
</dbReference>
<comment type="caution">
    <text evidence="6">The sequence shown here is derived from an EMBL/GenBank/DDBJ whole genome shotgun (WGS) entry which is preliminary data.</text>
</comment>
<gene>
    <name evidence="6" type="ORF">BELL_0643g00040</name>
</gene>
<keyword evidence="4" id="KW-0560">Oxidoreductase</keyword>
<evidence type="ECO:0000313" key="7">
    <source>
        <dbReference type="Proteomes" id="UP000297229"/>
    </source>
</evidence>
<dbReference type="EMBL" id="PQXM01000641">
    <property type="protein sequence ID" value="TGO70940.1"/>
    <property type="molecule type" value="Genomic_DNA"/>
</dbReference>
<reference evidence="6 7" key="1">
    <citation type="submission" date="2017-12" db="EMBL/GenBank/DDBJ databases">
        <title>Comparative genomics of Botrytis spp.</title>
        <authorList>
            <person name="Valero-Jimenez C.A."/>
            <person name="Tapia P."/>
            <person name="Veloso J."/>
            <person name="Silva-Moreno E."/>
            <person name="Staats M."/>
            <person name="Valdes J.H."/>
            <person name="Van Kan J.A.L."/>
        </authorList>
    </citation>
    <scope>NUCLEOTIDE SEQUENCE [LARGE SCALE GENOMIC DNA]</scope>
    <source>
        <strain evidence="6 7">Be9601</strain>
    </source>
</reference>
<evidence type="ECO:0000256" key="3">
    <source>
        <dbReference type="ARBA" id="ARBA00022827"/>
    </source>
</evidence>
<evidence type="ECO:0000313" key="6">
    <source>
        <dbReference type="EMBL" id="TGO70940.1"/>
    </source>
</evidence>
<sequence length="281" mass="30512">MNIDAATKTRTHALSTYSASIATLENFVLVTSTLATEILFSDSRDEKGDVLATGISYTKDSLSYSVSARKKVSRTGSSFDVEEGVKTMDALARQDSTAIGEAMGAYMTEKSGDDLEVLFKRYGTGDENKTPFSKSHAKFVHFLPRTPTEGSGGYFPYAALENFIPEAGSGDITDKQNSSASSDTKDGADSPGKYLTIACMLLHPLSRGNTHITNSSPEIPAEIDPKHLSHPLDLEILSRHVRCISKLFPSLVFPQFSNLPEREITDLDAVKEYLKKAAPST</sequence>